<accession>A0ABT7JS99</accession>
<feature type="transmembrane region" description="Helical" evidence="1">
    <location>
        <begin position="245"/>
        <end position="267"/>
    </location>
</feature>
<feature type="transmembrane region" description="Helical" evidence="1">
    <location>
        <begin position="287"/>
        <end position="304"/>
    </location>
</feature>
<keyword evidence="1" id="KW-0472">Membrane</keyword>
<feature type="transmembrane region" description="Helical" evidence="1">
    <location>
        <begin position="42"/>
        <end position="59"/>
    </location>
</feature>
<evidence type="ECO:0000313" key="2">
    <source>
        <dbReference type="EMBL" id="MDL2397819.1"/>
    </source>
</evidence>
<organism evidence="2 3">
    <name type="scientific">Rhizobium mayense</name>
    <dbReference type="NCBI Taxonomy" id="1312184"/>
    <lineage>
        <taxon>Bacteria</taxon>
        <taxon>Pseudomonadati</taxon>
        <taxon>Pseudomonadota</taxon>
        <taxon>Alphaproteobacteria</taxon>
        <taxon>Hyphomicrobiales</taxon>
        <taxon>Rhizobiaceae</taxon>
        <taxon>Rhizobium/Agrobacterium group</taxon>
        <taxon>Rhizobium</taxon>
    </lineage>
</organism>
<evidence type="ECO:0000313" key="3">
    <source>
        <dbReference type="Proteomes" id="UP001172645"/>
    </source>
</evidence>
<feature type="transmembrane region" description="Helical" evidence="1">
    <location>
        <begin position="20"/>
        <end position="36"/>
    </location>
</feature>
<sequence>MTEITEAMPSDHRRRRGGRTAFVLLATIISADFLIYDQTPGINLFYCVLVIAVGIVLMARRFLFHAIFAGLGASVAAAMPLVEAPTAPGMLFALFGLVVLSLSGSGILPPQPTRWPAIFLRFAVIAPSRLLIDVFRLSIRGTEQRILERLSHGAIVWIIPVISAAIFLALFRSANPVIEAVLDKIDLAAVLNLFNLPRALFWLAVAAFVWPLLLPRLKRRRKRTIAVAEITEAARESILFGHASILRSLLIFNALFAVQTLLDLAYLWGGATLPDGMSHADYAHRGAYPLILTALLAAVFVLWAMRRNGPGEQSPLIRNLVYLWIIQNILLCVSSIFRLDLYVDVYALTELRVAAGIWMILVAVGLGLILLRILLHRTNAWLISMNLATLMLVLYTSAFVDFSAVIARFNVEHSLELTGEGMPLDLPYLKDLGPTAIPAIDLYIRSLKKGQETDKLRAMDLRFWMAYEFENRSRTWRSWNYRDNRIDIYIAEHHRAAIPPMGNSDSDHLQ</sequence>
<protein>
    <submittedName>
        <fullName evidence="2">DUF4173 domain-containing protein</fullName>
    </submittedName>
</protein>
<name>A0ABT7JS99_9HYPH</name>
<keyword evidence="1" id="KW-0812">Transmembrane</keyword>
<feature type="transmembrane region" description="Helical" evidence="1">
    <location>
        <begin position="66"/>
        <end position="82"/>
    </location>
</feature>
<proteinExistence type="predicted"/>
<feature type="transmembrane region" description="Helical" evidence="1">
    <location>
        <begin position="357"/>
        <end position="375"/>
    </location>
</feature>
<dbReference type="Pfam" id="PF13687">
    <property type="entry name" value="DUF4153"/>
    <property type="match status" value="1"/>
</dbReference>
<dbReference type="RefSeq" id="WP_285866614.1">
    <property type="nucleotide sequence ID" value="NZ_JARFYM010000002.1"/>
</dbReference>
<evidence type="ECO:0000256" key="1">
    <source>
        <dbReference type="SAM" id="Phobius"/>
    </source>
</evidence>
<gene>
    <name evidence="2" type="ORF">PY649_02845</name>
</gene>
<feature type="transmembrane region" description="Helical" evidence="1">
    <location>
        <begin position="316"/>
        <end position="337"/>
    </location>
</feature>
<keyword evidence="3" id="KW-1185">Reference proteome</keyword>
<reference evidence="2" key="1">
    <citation type="submission" date="2023-06" db="EMBL/GenBank/DDBJ databases">
        <title>Phylogenetic Diversity of Rhizobium strains.</title>
        <authorList>
            <person name="Moura F.T."/>
            <person name="Helene L.C.F."/>
            <person name="Hungria M."/>
        </authorList>
    </citation>
    <scope>NUCLEOTIDE SEQUENCE</scope>
    <source>
        <strain evidence="2">CCGE526</strain>
    </source>
</reference>
<dbReference type="Proteomes" id="UP001172645">
    <property type="component" value="Unassembled WGS sequence"/>
</dbReference>
<feature type="transmembrane region" description="Helical" evidence="1">
    <location>
        <begin position="88"/>
        <end position="108"/>
    </location>
</feature>
<dbReference type="EMBL" id="JARFYM010000002">
    <property type="protein sequence ID" value="MDL2397819.1"/>
    <property type="molecule type" value="Genomic_DNA"/>
</dbReference>
<feature type="transmembrane region" description="Helical" evidence="1">
    <location>
        <begin position="154"/>
        <end position="174"/>
    </location>
</feature>
<keyword evidence="1" id="KW-1133">Transmembrane helix</keyword>
<feature type="transmembrane region" description="Helical" evidence="1">
    <location>
        <begin position="194"/>
        <end position="214"/>
    </location>
</feature>
<feature type="transmembrane region" description="Helical" evidence="1">
    <location>
        <begin position="387"/>
        <end position="407"/>
    </location>
</feature>
<comment type="caution">
    <text evidence="2">The sequence shown here is derived from an EMBL/GenBank/DDBJ whole genome shotgun (WGS) entry which is preliminary data.</text>
</comment>
<dbReference type="InterPro" id="IPR025291">
    <property type="entry name" value="DUF4153"/>
</dbReference>